<accession>A0AA51X597</accession>
<evidence type="ECO:0000313" key="8">
    <source>
        <dbReference type="Proteomes" id="UP001239782"/>
    </source>
</evidence>
<dbReference type="InterPro" id="IPR052165">
    <property type="entry name" value="Membrane_assoc_protease"/>
</dbReference>
<dbReference type="Gene3D" id="2.40.50.140">
    <property type="entry name" value="Nucleic acid-binding proteins"/>
    <property type="match status" value="1"/>
</dbReference>
<evidence type="ECO:0000256" key="4">
    <source>
        <dbReference type="ARBA" id="ARBA00023136"/>
    </source>
</evidence>
<dbReference type="InterPro" id="IPR002810">
    <property type="entry name" value="NfeD-like_C"/>
</dbReference>
<feature type="transmembrane region" description="Helical" evidence="5">
    <location>
        <begin position="54"/>
        <end position="75"/>
    </location>
</feature>
<evidence type="ECO:0000313" key="7">
    <source>
        <dbReference type="EMBL" id="WMS85777.1"/>
    </source>
</evidence>
<keyword evidence="3 5" id="KW-1133">Transmembrane helix</keyword>
<protein>
    <submittedName>
        <fullName evidence="7">NfeD family protein</fullName>
    </submittedName>
</protein>
<evidence type="ECO:0000256" key="1">
    <source>
        <dbReference type="ARBA" id="ARBA00004141"/>
    </source>
</evidence>
<name>A0AA51X597_9GAMM</name>
<keyword evidence="4 5" id="KW-0472">Membrane</keyword>
<dbReference type="KEGG" id="plei:Q9312_11175"/>
<reference evidence="7 8" key="1">
    <citation type="submission" date="2023-08" db="EMBL/GenBank/DDBJ databases">
        <title>Pleionea litopenaei sp. nov., isolated from stomach of juvenile Litopenaeus vannamei.</title>
        <authorList>
            <person name="Rho A.M."/>
            <person name="Hwang C.Y."/>
        </authorList>
    </citation>
    <scope>NUCLEOTIDE SEQUENCE [LARGE SCALE GENOMIC DNA]</scope>
    <source>
        <strain evidence="7 8">HL-JVS1</strain>
    </source>
</reference>
<dbReference type="RefSeq" id="WP_309200930.1">
    <property type="nucleotide sequence ID" value="NZ_CP133548.1"/>
</dbReference>
<dbReference type="PANTHER" id="PTHR33507">
    <property type="entry name" value="INNER MEMBRANE PROTEIN YBBJ"/>
    <property type="match status" value="1"/>
</dbReference>
<keyword evidence="8" id="KW-1185">Reference proteome</keyword>
<dbReference type="PANTHER" id="PTHR33507:SF3">
    <property type="entry name" value="INNER MEMBRANE PROTEIN YBBJ"/>
    <property type="match status" value="1"/>
</dbReference>
<dbReference type="GO" id="GO:0005886">
    <property type="term" value="C:plasma membrane"/>
    <property type="evidence" value="ECO:0007669"/>
    <property type="project" value="TreeGrafter"/>
</dbReference>
<evidence type="ECO:0000259" key="6">
    <source>
        <dbReference type="Pfam" id="PF01957"/>
    </source>
</evidence>
<feature type="transmembrane region" description="Helical" evidence="5">
    <location>
        <begin position="12"/>
        <end position="34"/>
    </location>
</feature>
<dbReference type="Proteomes" id="UP001239782">
    <property type="component" value="Chromosome"/>
</dbReference>
<dbReference type="Pfam" id="PF01957">
    <property type="entry name" value="NfeD"/>
    <property type="match status" value="1"/>
</dbReference>
<comment type="subcellular location">
    <subcellularLocation>
        <location evidence="1">Membrane</location>
        <topology evidence="1">Multi-pass membrane protein</topology>
    </subcellularLocation>
</comment>
<dbReference type="InterPro" id="IPR012340">
    <property type="entry name" value="NA-bd_OB-fold"/>
</dbReference>
<keyword evidence="2 5" id="KW-0812">Transmembrane</keyword>
<dbReference type="EMBL" id="CP133548">
    <property type="protein sequence ID" value="WMS85777.1"/>
    <property type="molecule type" value="Genomic_DNA"/>
</dbReference>
<proteinExistence type="predicted"/>
<evidence type="ECO:0000256" key="3">
    <source>
        <dbReference type="ARBA" id="ARBA00022989"/>
    </source>
</evidence>
<evidence type="ECO:0000256" key="2">
    <source>
        <dbReference type="ARBA" id="ARBA00022692"/>
    </source>
</evidence>
<gene>
    <name evidence="7" type="ORF">Q9312_11175</name>
</gene>
<dbReference type="AlphaFoldDB" id="A0AA51X597"/>
<feature type="domain" description="NfeD-like C-terminal" evidence="6">
    <location>
        <begin position="96"/>
        <end position="150"/>
    </location>
</feature>
<organism evidence="7 8">
    <name type="scientific">Pleionea litopenaei</name>
    <dbReference type="NCBI Taxonomy" id="3070815"/>
    <lineage>
        <taxon>Bacteria</taxon>
        <taxon>Pseudomonadati</taxon>
        <taxon>Pseudomonadota</taxon>
        <taxon>Gammaproteobacteria</taxon>
        <taxon>Oceanospirillales</taxon>
        <taxon>Pleioneaceae</taxon>
        <taxon>Pleionea</taxon>
    </lineage>
</organism>
<evidence type="ECO:0000256" key="5">
    <source>
        <dbReference type="SAM" id="Phobius"/>
    </source>
</evidence>
<sequence>MGELFSQIEFWHWLSFGCVLLILEMLAPSTLFLWMGVSAIFVSFLEWLMPNMSWQIQFLVFGIMSLVSFFAWRYWSRIKGLDKSDDEYATLNQRSAALVGRKAVLADALQNGHGRIQLDDTYWRVEGEDCPAGTQVQVTGVDGATLLVKPVEQVVKTAD</sequence>